<organism evidence="1">
    <name type="scientific">hydrothermal vent metagenome</name>
    <dbReference type="NCBI Taxonomy" id="652676"/>
    <lineage>
        <taxon>unclassified sequences</taxon>
        <taxon>metagenomes</taxon>
        <taxon>ecological metagenomes</taxon>
    </lineage>
</organism>
<name>A0A3B1DJ16_9ZZZZ</name>
<reference evidence="1" key="1">
    <citation type="submission" date="2018-06" db="EMBL/GenBank/DDBJ databases">
        <authorList>
            <person name="Zhirakovskaya E."/>
        </authorList>
    </citation>
    <scope>NUCLEOTIDE SEQUENCE</scope>
</reference>
<dbReference type="AlphaFoldDB" id="A0A3B1DJ16"/>
<protein>
    <submittedName>
        <fullName evidence="1">Uncharacterized protein</fullName>
    </submittedName>
</protein>
<evidence type="ECO:0000313" key="1">
    <source>
        <dbReference type="EMBL" id="VAX40682.1"/>
    </source>
</evidence>
<sequence length="160" mass="16901">MSNRLRFRSGQVQLQKVRVDSNTIIEAGDLVFLDADDVKPASGFTWDTDLATTQSSFAALFLGVAHQASASGETDDISVDVSPHSVYEFNVNSAVYELGDILACDELSSALMPQQLEAVGSTTLGIARATEYKSSGSSKLRVSFASAYHTGSANANATIG</sequence>
<accession>A0A3B1DJ16</accession>
<dbReference type="EMBL" id="UOGL01000472">
    <property type="protein sequence ID" value="VAX40682.1"/>
    <property type="molecule type" value="Genomic_DNA"/>
</dbReference>
<gene>
    <name evidence="1" type="ORF">MNBD_PLANCTO02-2920</name>
</gene>
<proteinExistence type="predicted"/>